<dbReference type="Proteomes" id="UP000260644">
    <property type="component" value="Unassembled WGS sequence"/>
</dbReference>
<dbReference type="InterPro" id="IPR029031">
    <property type="entry name" value="Gingipain_N_sf"/>
</dbReference>
<reference evidence="4 5" key="1">
    <citation type="submission" date="2018-07" db="EMBL/GenBank/DDBJ databases">
        <title>Chitinophaga K2CV101002-2 sp. nov., isolated from a monsoon evergreen broad-leaved forest soil.</title>
        <authorList>
            <person name="Lv Y."/>
        </authorList>
    </citation>
    <scope>NUCLEOTIDE SEQUENCE [LARGE SCALE GENOMIC DNA]</scope>
    <source>
        <strain evidence="4 5">GDMCC 1.1288</strain>
    </source>
</reference>
<keyword evidence="1 2" id="KW-0732">Signal</keyword>
<evidence type="ECO:0000256" key="2">
    <source>
        <dbReference type="SAM" id="SignalP"/>
    </source>
</evidence>
<dbReference type="CDD" id="cd02258">
    <property type="entry name" value="Peptidase_C25_N"/>
    <property type="match status" value="1"/>
</dbReference>
<accession>A0A3E1YC47</accession>
<dbReference type="Pfam" id="PF01364">
    <property type="entry name" value="Peptidase_C25"/>
    <property type="match status" value="1"/>
</dbReference>
<dbReference type="SUPFAM" id="SSF52129">
    <property type="entry name" value="Caspase-like"/>
    <property type="match status" value="1"/>
</dbReference>
<feature type="signal peptide" evidence="2">
    <location>
        <begin position="1"/>
        <end position="22"/>
    </location>
</feature>
<dbReference type="Gene3D" id="3.40.50.1460">
    <property type="match status" value="1"/>
</dbReference>
<dbReference type="Gene3D" id="3.40.50.10390">
    <property type="entry name" value="Gingipain r, domain 1"/>
    <property type="match status" value="1"/>
</dbReference>
<dbReference type="InterPro" id="IPR029030">
    <property type="entry name" value="Caspase-like_dom_sf"/>
</dbReference>
<organism evidence="4 5">
    <name type="scientific">Chitinophaga silvatica</name>
    <dbReference type="NCBI Taxonomy" id="2282649"/>
    <lineage>
        <taxon>Bacteria</taxon>
        <taxon>Pseudomonadati</taxon>
        <taxon>Bacteroidota</taxon>
        <taxon>Chitinophagia</taxon>
        <taxon>Chitinophagales</taxon>
        <taxon>Chitinophagaceae</taxon>
        <taxon>Chitinophaga</taxon>
    </lineage>
</organism>
<dbReference type="RefSeq" id="WP_116975188.1">
    <property type="nucleotide sequence ID" value="NZ_QPMM01000003.1"/>
</dbReference>
<dbReference type="NCBIfam" id="NF033707">
    <property type="entry name" value="T9SS_sortase"/>
    <property type="match status" value="1"/>
</dbReference>
<dbReference type="InterPro" id="IPR001769">
    <property type="entry name" value="Gingipain"/>
</dbReference>
<protein>
    <recommendedName>
        <fullName evidence="3">Gingipain domain-containing protein</fullName>
    </recommendedName>
</protein>
<name>A0A3E1YC47_9BACT</name>
<proteinExistence type="predicted"/>
<dbReference type="GO" id="GO:0006508">
    <property type="term" value="P:proteolysis"/>
    <property type="evidence" value="ECO:0007669"/>
    <property type="project" value="InterPro"/>
</dbReference>
<sequence>MKLKHIFICLLLFSKYSANLFAQGKREYKERSVLSSGSWFQLAIGQPGIYKLDLSLLQRMGVGGTPIPINQIHLHGSGGAMMGEETSASYTDDLPEVALWAVDDGDGILNGNDYLLFYAPGPHRWKVDNTGNFYHEQHLYSDSSYYYLNIGGANGLRIRSQVSPGLPVITETSFDFHAWYERDSINFLSTGKQWWGQEFSNVVGLSRNYNFSLPGTPVEPVRLKMRVAGKSIGGCNFNAAVNQASAINNLYLLPVTDNVFEGVASASTGEGSAKVNSSQINVQVSLQPDNINDKGWLDYLEVQVRCPLTMPDGILDFRSRAVVNKTLVRFGLNKAPDQLQIWDVTNPMAPEEMLLSRKVDSVFFTSPGDTTREYLAFRISDVRQPAYNGIVPNQNLHGQHTVDMLIITYGLFKAQAERLAAFHREKDQLAVNVVTTQEVYNEFGSGTPDLVAIRNYVKMFADRGKAPKYLLLFGAASYDYKNRVKNNTNLVPSWQSFASLDGLRSYVSDDFFGILAPGGDINRTDKADTLETGIGRIPATNANEATIAVNKIIRYYEPAALGKWRNDVMIIADDEDNNLHFNDAERLAEVIAEAAPVFNLNKIYVDAYPQVIKSGISTAPEVNSAINKGINQGALILNYTGHGSSMRLAAESIIDANSLSSWQNKNKLPLFITATCDFAPFDDPGITSLGHKILFMPEGGSIALMTTTRAVVAASNRIINENYFKAALIREEQGMPTLGTAAMLAKNLTYRQSNDFINNRKFQLLGDPALRLGYPTFRIVTDSVNGLPGIDTIKGLGTYIIKGHLEKIDGSRYKDFNGKLYTTVYDQPSREQTRGNDAGSISVPWQQQKNILFQGTQTVANGDFSFTFVAPIDIRAGTGKGKFSYYATNEQIDGAGYTNNFTTGGVATNIPADITGPVINAWLDSRRFKNNDIVGRSPLLIIDLADSSGINISGNDPAHLVTALLDGTEYIVLNDYFEAYLDNFRKNSIYYPLSRLETGTHNITIQAWDNYNNKSTTTIAFTVSEEGILAVEQVRNYPNPVQGATRFTFIHNQQDEELDLTLQIFTIEGRLVKTMHDTIISTNGRYDGMPWDGRSDSGAKLSSGLYVYRLAIKTSKGTKVKGGKLVLL</sequence>
<feature type="domain" description="Gingipain" evidence="3">
    <location>
        <begin position="404"/>
        <end position="772"/>
    </location>
</feature>
<evidence type="ECO:0000313" key="4">
    <source>
        <dbReference type="EMBL" id="RFS23862.1"/>
    </source>
</evidence>
<evidence type="ECO:0000256" key="1">
    <source>
        <dbReference type="ARBA" id="ARBA00022729"/>
    </source>
</evidence>
<dbReference type="EMBL" id="QPMM01000003">
    <property type="protein sequence ID" value="RFS23862.1"/>
    <property type="molecule type" value="Genomic_DNA"/>
</dbReference>
<dbReference type="OrthoDB" id="9809780at2"/>
<dbReference type="Gene3D" id="2.60.40.4070">
    <property type="match status" value="1"/>
</dbReference>
<keyword evidence="5" id="KW-1185">Reference proteome</keyword>
<dbReference type="GO" id="GO:0008234">
    <property type="term" value="F:cysteine-type peptidase activity"/>
    <property type="evidence" value="ECO:0007669"/>
    <property type="project" value="InterPro"/>
</dbReference>
<dbReference type="AlphaFoldDB" id="A0A3E1YC47"/>
<evidence type="ECO:0000313" key="5">
    <source>
        <dbReference type="Proteomes" id="UP000260644"/>
    </source>
</evidence>
<evidence type="ECO:0000259" key="3">
    <source>
        <dbReference type="Pfam" id="PF01364"/>
    </source>
</evidence>
<comment type="caution">
    <text evidence="4">The sequence shown here is derived from an EMBL/GenBank/DDBJ whole genome shotgun (WGS) entry which is preliminary data.</text>
</comment>
<feature type="chain" id="PRO_5017605684" description="Gingipain domain-containing protein" evidence="2">
    <location>
        <begin position="23"/>
        <end position="1128"/>
    </location>
</feature>
<gene>
    <name evidence="4" type="ORF">DVR12_08205</name>
</gene>